<accession>A0AAV1C5A0</accession>
<organism evidence="2 3">
    <name type="scientific">Oldenlandia corymbosa var. corymbosa</name>
    <dbReference type="NCBI Taxonomy" id="529605"/>
    <lineage>
        <taxon>Eukaryota</taxon>
        <taxon>Viridiplantae</taxon>
        <taxon>Streptophyta</taxon>
        <taxon>Embryophyta</taxon>
        <taxon>Tracheophyta</taxon>
        <taxon>Spermatophyta</taxon>
        <taxon>Magnoliopsida</taxon>
        <taxon>eudicotyledons</taxon>
        <taxon>Gunneridae</taxon>
        <taxon>Pentapetalae</taxon>
        <taxon>asterids</taxon>
        <taxon>lamiids</taxon>
        <taxon>Gentianales</taxon>
        <taxon>Rubiaceae</taxon>
        <taxon>Rubioideae</taxon>
        <taxon>Spermacoceae</taxon>
        <taxon>Hedyotis-Oldenlandia complex</taxon>
        <taxon>Oldenlandia</taxon>
    </lineage>
</organism>
<protein>
    <submittedName>
        <fullName evidence="2">OLC1v1025586C1</fullName>
    </submittedName>
</protein>
<sequence>MKVSKSAPKINEKLKAKIPVNQGHWKQKPQANKEQESLNRQAAKASSSGLTLKKRRRSQSILRIKVPLIRHQAKDGLQERNWRQFLRIVRKGIKRILLEMYRSKGNIWKPLQNLVNSLLFTFHKLICLHDLQSSTNWIRSGSGKAQRG</sequence>
<dbReference type="AlphaFoldDB" id="A0AAV1C5A0"/>
<reference evidence="2" key="1">
    <citation type="submission" date="2023-03" db="EMBL/GenBank/DDBJ databases">
        <authorList>
            <person name="Julca I."/>
        </authorList>
    </citation>
    <scope>NUCLEOTIDE SEQUENCE</scope>
</reference>
<proteinExistence type="predicted"/>
<dbReference type="EMBL" id="OX459118">
    <property type="protein sequence ID" value="CAI9090754.1"/>
    <property type="molecule type" value="Genomic_DNA"/>
</dbReference>
<feature type="compositionally biased region" description="Polar residues" evidence="1">
    <location>
        <begin position="38"/>
        <end position="50"/>
    </location>
</feature>
<evidence type="ECO:0000313" key="2">
    <source>
        <dbReference type="EMBL" id="CAI9090754.1"/>
    </source>
</evidence>
<gene>
    <name evidence="2" type="ORF">OLC1_LOCUS2841</name>
</gene>
<evidence type="ECO:0000256" key="1">
    <source>
        <dbReference type="SAM" id="MobiDB-lite"/>
    </source>
</evidence>
<feature type="region of interest" description="Disordered" evidence="1">
    <location>
        <begin position="1"/>
        <end position="55"/>
    </location>
</feature>
<keyword evidence="3" id="KW-1185">Reference proteome</keyword>
<name>A0AAV1C5A0_OLDCO</name>
<dbReference type="Proteomes" id="UP001161247">
    <property type="component" value="Chromosome 1"/>
</dbReference>
<evidence type="ECO:0000313" key="3">
    <source>
        <dbReference type="Proteomes" id="UP001161247"/>
    </source>
</evidence>